<protein>
    <submittedName>
        <fullName evidence="2">Serine hydrolase domain-containing protein</fullName>
    </submittedName>
</protein>
<dbReference type="SUPFAM" id="SSF56601">
    <property type="entry name" value="beta-lactamase/transpeptidase-like"/>
    <property type="match status" value="1"/>
</dbReference>
<evidence type="ECO:0000259" key="1">
    <source>
        <dbReference type="Pfam" id="PF00144"/>
    </source>
</evidence>
<dbReference type="InterPro" id="IPR012338">
    <property type="entry name" value="Beta-lactam/transpept-like"/>
</dbReference>
<dbReference type="RefSeq" id="WP_346156944.1">
    <property type="nucleotide sequence ID" value="NZ_BAAATE010000052.1"/>
</dbReference>
<dbReference type="EMBL" id="BAAATE010000052">
    <property type="protein sequence ID" value="GAA2698620.1"/>
    <property type="molecule type" value="Genomic_DNA"/>
</dbReference>
<dbReference type="Proteomes" id="UP001501666">
    <property type="component" value="Unassembled WGS sequence"/>
</dbReference>
<evidence type="ECO:0000313" key="2">
    <source>
        <dbReference type="EMBL" id="GAA2698620.1"/>
    </source>
</evidence>
<dbReference type="Gene3D" id="3.40.710.10">
    <property type="entry name" value="DD-peptidase/beta-lactamase superfamily"/>
    <property type="match status" value="1"/>
</dbReference>
<gene>
    <name evidence="2" type="ORF">GCM10010412_094450</name>
</gene>
<dbReference type="PANTHER" id="PTHR43283">
    <property type="entry name" value="BETA-LACTAMASE-RELATED"/>
    <property type="match status" value="1"/>
</dbReference>
<keyword evidence="2" id="KW-0378">Hydrolase</keyword>
<accession>A0ABP6FTB8</accession>
<dbReference type="Pfam" id="PF00144">
    <property type="entry name" value="Beta-lactamase"/>
    <property type="match status" value="1"/>
</dbReference>
<dbReference type="PANTHER" id="PTHR43283:SF7">
    <property type="entry name" value="BETA-LACTAMASE-RELATED DOMAIN-CONTAINING PROTEIN"/>
    <property type="match status" value="1"/>
</dbReference>
<comment type="caution">
    <text evidence="2">The sequence shown here is derived from an EMBL/GenBank/DDBJ whole genome shotgun (WGS) entry which is preliminary data.</text>
</comment>
<reference evidence="3" key="1">
    <citation type="journal article" date="2019" name="Int. J. Syst. Evol. Microbiol.">
        <title>The Global Catalogue of Microorganisms (GCM) 10K type strain sequencing project: providing services to taxonomists for standard genome sequencing and annotation.</title>
        <authorList>
            <consortium name="The Broad Institute Genomics Platform"/>
            <consortium name="The Broad Institute Genome Sequencing Center for Infectious Disease"/>
            <person name="Wu L."/>
            <person name="Ma J."/>
        </authorList>
    </citation>
    <scope>NUCLEOTIDE SEQUENCE [LARGE SCALE GENOMIC DNA]</scope>
    <source>
        <strain evidence="3">JCM 6835</strain>
    </source>
</reference>
<dbReference type="InterPro" id="IPR001466">
    <property type="entry name" value="Beta-lactam-related"/>
</dbReference>
<dbReference type="InterPro" id="IPR050789">
    <property type="entry name" value="Diverse_Enzym_Activities"/>
</dbReference>
<name>A0ABP6FTB8_9ACTN</name>
<organism evidence="2 3">
    <name type="scientific">Nonomuraea recticatena</name>
    <dbReference type="NCBI Taxonomy" id="46178"/>
    <lineage>
        <taxon>Bacteria</taxon>
        <taxon>Bacillati</taxon>
        <taxon>Actinomycetota</taxon>
        <taxon>Actinomycetes</taxon>
        <taxon>Streptosporangiales</taxon>
        <taxon>Streptosporangiaceae</taxon>
        <taxon>Nonomuraea</taxon>
    </lineage>
</organism>
<evidence type="ECO:0000313" key="3">
    <source>
        <dbReference type="Proteomes" id="UP001501666"/>
    </source>
</evidence>
<dbReference type="GO" id="GO:0016787">
    <property type="term" value="F:hydrolase activity"/>
    <property type="evidence" value="ECO:0007669"/>
    <property type="project" value="UniProtKB-KW"/>
</dbReference>
<feature type="domain" description="Beta-lactamase-related" evidence="1">
    <location>
        <begin position="26"/>
        <end position="307"/>
    </location>
</feature>
<sequence>MNPHEAGFAPDLADRLKAPAAELHGLVIMKDSRLVLEHYGEGEDHSWGISHGVVDFGPDTLHDLRSVTKSVVSLLYGIALADGLVPEPHEPLLAHFPEYPDLSADPRRAALRVEHALTMTLGLEWREDLPYTTPENSEIAMEMASDRHRFVLDRPIVAEPGESWNYNGGSSAILARLVVKGAGEPLPEFARRRLFEPLGITRFEWMAGDDGVHSAAAGLRMTPRDLALLGQAVLEGGAGVIPSSWLEQALRPRVELGEGSAYGYQWWLGTGRPPTLSANGNGGQRLVLYPELGLVVAMTAGRYDDPDSWRAPQAVLDVLLEARTEA</sequence>
<proteinExistence type="predicted"/>
<keyword evidence="3" id="KW-1185">Reference proteome</keyword>